<dbReference type="Gene3D" id="3.90.1140.10">
    <property type="entry name" value="Cyclic phosphodiesterase"/>
    <property type="match status" value="1"/>
</dbReference>
<dbReference type="OrthoDB" id="4954742at2"/>
<dbReference type="RefSeq" id="WP_092369421.1">
    <property type="nucleotide sequence ID" value="NZ_BMGV01000010.1"/>
</dbReference>
<protein>
    <submittedName>
        <fullName evidence="1">Putative phosphonate metabolism protein</fullName>
    </submittedName>
</protein>
<dbReference type="AlphaFoldDB" id="A0A1H7D6C4"/>
<sequence>MSYTRFAVYFLPADGPLAAFGARWLGWDAVRGRAVVQPDIEGVAEMTEGPAKYGFHATLKPPFRLTPDQTPEALADAVAGLAARTAPARCNGLHLTRLGRFLALTPVGDATGLARVAAACVRELDAFRAPPEDAELARRRKAHLTDRQEALLRRWGYPYVLDEFRFHTTLTGRLPRRQVDEVADLLHGLLPPLPSPFHLDAVALLGERPDGRFEQISRAALTG</sequence>
<reference evidence="1 2" key="1">
    <citation type="submission" date="2016-10" db="EMBL/GenBank/DDBJ databases">
        <authorList>
            <person name="de Groot N.N."/>
        </authorList>
    </citation>
    <scope>NUCLEOTIDE SEQUENCE [LARGE SCALE GENOMIC DNA]</scope>
    <source>
        <strain evidence="1 2">DSM 29340</strain>
    </source>
</reference>
<dbReference type="Pfam" id="PF06299">
    <property type="entry name" value="DUF1045"/>
    <property type="match status" value="1"/>
</dbReference>
<gene>
    <name evidence="1" type="ORF">SAMN05444007_11024</name>
</gene>
<accession>A0A1H7D6C4</accession>
<dbReference type="STRING" id="1227549.SAMN05444007_11024"/>
<organism evidence="1 2">
    <name type="scientific">Cribrihabitans marinus</name>
    <dbReference type="NCBI Taxonomy" id="1227549"/>
    <lineage>
        <taxon>Bacteria</taxon>
        <taxon>Pseudomonadati</taxon>
        <taxon>Pseudomonadota</taxon>
        <taxon>Alphaproteobacteria</taxon>
        <taxon>Rhodobacterales</taxon>
        <taxon>Paracoccaceae</taxon>
        <taxon>Cribrihabitans</taxon>
    </lineage>
</organism>
<dbReference type="PIRSF" id="PIRSF033328">
    <property type="entry name" value="Phest_Mll4975"/>
    <property type="match status" value="1"/>
</dbReference>
<evidence type="ECO:0000313" key="2">
    <source>
        <dbReference type="Proteomes" id="UP000199379"/>
    </source>
</evidence>
<dbReference type="EMBL" id="FNYD01000010">
    <property type="protein sequence ID" value="SEJ97358.1"/>
    <property type="molecule type" value="Genomic_DNA"/>
</dbReference>
<name>A0A1H7D6C4_9RHOB</name>
<dbReference type="InterPro" id="IPR009389">
    <property type="entry name" value="DUF1045"/>
</dbReference>
<proteinExistence type="predicted"/>
<evidence type="ECO:0000313" key="1">
    <source>
        <dbReference type="EMBL" id="SEJ97358.1"/>
    </source>
</evidence>
<keyword evidence="2" id="KW-1185">Reference proteome</keyword>
<dbReference type="Proteomes" id="UP000199379">
    <property type="component" value="Unassembled WGS sequence"/>
</dbReference>